<evidence type="ECO:0000256" key="7">
    <source>
        <dbReference type="ARBA" id="ARBA00035255"/>
    </source>
</evidence>
<evidence type="ECO:0000313" key="12">
    <source>
        <dbReference type="Proteomes" id="UP000244446"/>
    </source>
</evidence>
<dbReference type="HAMAP" id="MF_01307_B">
    <property type="entry name" value="Ribosomal_uS5_B"/>
    <property type="match status" value="1"/>
</dbReference>
<dbReference type="RefSeq" id="WP_108691219.1">
    <property type="nucleotide sequence ID" value="NZ_QCYH01000002.1"/>
</dbReference>
<reference evidence="11 12" key="1">
    <citation type="submission" date="2018-04" db="EMBL/GenBank/DDBJ databases">
        <title>Pelagivirga bohaiensis gen. nov., sp. nov., a bacterium isolated from the Bohai Sea.</title>
        <authorList>
            <person name="Ji X."/>
        </authorList>
    </citation>
    <scope>NUCLEOTIDE SEQUENCE [LARGE SCALE GENOMIC DNA]</scope>
    <source>
        <strain evidence="11 12">BH-SD19</strain>
    </source>
</reference>
<sequence>MARDDNRGGGRRNQRDETPEFADRLVAINRVSKTVKGGKRFGFAALVVVGDQKGRVGFGKGKAKEVPEAIRKATEAAKRAMIRVPLREGRTLHHDMEGRHGAGKIVMRSAPQGTGIIAGGPMRAVFEMLGVQDVVAKSNGSQNPYNMIRATMNGLTKESSPRMVAQRRGKKVADIMTTTDAPAIKGEQAPVAQEG</sequence>
<keyword evidence="4 8" id="KW-0694">RNA-binding</keyword>
<dbReference type="EMBL" id="QCYH01000002">
    <property type="protein sequence ID" value="PVA11247.1"/>
    <property type="molecule type" value="Genomic_DNA"/>
</dbReference>
<dbReference type="PROSITE" id="PS50881">
    <property type="entry name" value="S5_DSRBD"/>
    <property type="match status" value="1"/>
</dbReference>
<evidence type="ECO:0000256" key="3">
    <source>
        <dbReference type="ARBA" id="ARBA00022730"/>
    </source>
</evidence>
<dbReference type="FunFam" id="3.30.230.10:FF:000002">
    <property type="entry name" value="30S ribosomal protein S5"/>
    <property type="match status" value="1"/>
</dbReference>
<dbReference type="InterPro" id="IPR005324">
    <property type="entry name" value="Ribosomal_uS5_C"/>
</dbReference>
<comment type="function">
    <text evidence="1 8">Located at the back of the 30S subunit body where it stabilizes the conformation of the head with respect to the body.</text>
</comment>
<gene>
    <name evidence="8" type="primary">rpsE</name>
    <name evidence="11" type="ORF">DC366_05705</name>
</gene>
<feature type="domain" description="S5 DRBM" evidence="10">
    <location>
        <begin position="21"/>
        <end position="84"/>
    </location>
</feature>
<comment type="caution">
    <text evidence="11">The sequence shown here is derived from an EMBL/GenBank/DDBJ whole genome shotgun (WGS) entry which is preliminary data.</text>
</comment>
<keyword evidence="12" id="KW-1185">Reference proteome</keyword>
<dbReference type="SUPFAM" id="SSF54768">
    <property type="entry name" value="dsRNA-binding domain-like"/>
    <property type="match status" value="1"/>
</dbReference>
<dbReference type="InterPro" id="IPR020568">
    <property type="entry name" value="Ribosomal_Su5_D2-typ_SF"/>
</dbReference>
<dbReference type="GO" id="GO:0003735">
    <property type="term" value="F:structural constituent of ribosome"/>
    <property type="evidence" value="ECO:0007669"/>
    <property type="project" value="UniProtKB-UniRule"/>
</dbReference>
<keyword evidence="6 8" id="KW-0687">Ribonucleoprotein</keyword>
<dbReference type="PROSITE" id="PS00585">
    <property type="entry name" value="RIBOSOMAL_S5"/>
    <property type="match status" value="1"/>
</dbReference>
<evidence type="ECO:0000256" key="5">
    <source>
        <dbReference type="ARBA" id="ARBA00022980"/>
    </source>
</evidence>
<dbReference type="GO" id="GO:0042254">
    <property type="term" value="P:ribosome biogenesis"/>
    <property type="evidence" value="ECO:0007669"/>
    <property type="project" value="UniProtKB-ARBA"/>
</dbReference>
<dbReference type="InterPro" id="IPR018192">
    <property type="entry name" value="Ribosomal_uS5_N_CS"/>
</dbReference>
<accession>A0A2T7G9Z4</accession>
<evidence type="ECO:0000259" key="10">
    <source>
        <dbReference type="PROSITE" id="PS50881"/>
    </source>
</evidence>
<dbReference type="InterPro" id="IPR014721">
    <property type="entry name" value="Ribsml_uS5_D2-typ_fold_subgr"/>
</dbReference>
<dbReference type="GO" id="GO:0006412">
    <property type="term" value="P:translation"/>
    <property type="evidence" value="ECO:0007669"/>
    <property type="project" value="UniProtKB-UniRule"/>
</dbReference>
<comment type="function">
    <text evidence="8">With S4 and S12 plays an important role in translational accuracy.</text>
</comment>
<keyword evidence="5 8" id="KW-0689">Ribosomal protein</keyword>
<comment type="subunit">
    <text evidence="8">Part of the 30S ribosomal subunit. Contacts proteins S4 and S8.</text>
</comment>
<keyword evidence="3 8" id="KW-0699">rRNA-binding</keyword>
<evidence type="ECO:0000256" key="1">
    <source>
        <dbReference type="ARBA" id="ARBA00003093"/>
    </source>
</evidence>
<evidence type="ECO:0000256" key="2">
    <source>
        <dbReference type="ARBA" id="ARBA00008945"/>
    </source>
</evidence>
<dbReference type="Proteomes" id="UP000244446">
    <property type="component" value="Unassembled WGS sequence"/>
</dbReference>
<evidence type="ECO:0000256" key="9">
    <source>
        <dbReference type="RuleBase" id="RU003823"/>
    </source>
</evidence>
<dbReference type="GO" id="GO:0019843">
    <property type="term" value="F:rRNA binding"/>
    <property type="evidence" value="ECO:0007669"/>
    <property type="project" value="UniProtKB-UniRule"/>
</dbReference>
<dbReference type="Gene3D" id="3.30.230.10">
    <property type="match status" value="1"/>
</dbReference>
<evidence type="ECO:0000256" key="4">
    <source>
        <dbReference type="ARBA" id="ARBA00022884"/>
    </source>
</evidence>
<dbReference type="OrthoDB" id="9809045at2"/>
<comment type="domain">
    <text evidence="8">The N-terminal domain interacts with the head of the 30S subunit; the C-terminal domain interacts with the body and contacts protein S4. The interaction surface between S4 and S5 is involved in control of translational fidelity.</text>
</comment>
<evidence type="ECO:0000256" key="6">
    <source>
        <dbReference type="ARBA" id="ARBA00023274"/>
    </source>
</evidence>
<evidence type="ECO:0000313" key="11">
    <source>
        <dbReference type="EMBL" id="PVA11247.1"/>
    </source>
</evidence>
<dbReference type="GO" id="GO:0005737">
    <property type="term" value="C:cytoplasm"/>
    <property type="evidence" value="ECO:0007669"/>
    <property type="project" value="UniProtKB-ARBA"/>
</dbReference>
<protein>
    <recommendedName>
        <fullName evidence="7 8">Small ribosomal subunit protein uS5</fullName>
    </recommendedName>
</protein>
<dbReference type="Gene3D" id="3.30.160.20">
    <property type="match status" value="1"/>
</dbReference>
<comment type="similarity">
    <text evidence="2 8 9">Belongs to the universal ribosomal protein uS5 family.</text>
</comment>
<dbReference type="SUPFAM" id="SSF54211">
    <property type="entry name" value="Ribosomal protein S5 domain 2-like"/>
    <property type="match status" value="1"/>
</dbReference>
<dbReference type="GO" id="GO:0015935">
    <property type="term" value="C:small ribosomal subunit"/>
    <property type="evidence" value="ECO:0007669"/>
    <property type="project" value="InterPro"/>
</dbReference>
<dbReference type="InterPro" id="IPR000851">
    <property type="entry name" value="Ribosomal_uS5"/>
</dbReference>
<dbReference type="Pfam" id="PF00333">
    <property type="entry name" value="Ribosomal_S5"/>
    <property type="match status" value="1"/>
</dbReference>
<name>A0A2T7G9Z4_9RHOB</name>
<dbReference type="FunFam" id="3.30.160.20:FF:000001">
    <property type="entry name" value="30S ribosomal protein S5"/>
    <property type="match status" value="1"/>
</dbReference>
<proteinExistence type="inferred from homology"/>
<dbReference type="InterPro" id="IPR013810">
    <property type="entry name" value="Ribosomal_uS5_N"/>
</dbReference>
<evidence type="ECO:0000256" key="8">
    <source>
        <dbReference type="HAMAP-Rule" id="MF_01307"/>
    </source>
</evidence>
<dbReference type="PANTHER" id="PTHR48277">
    <property type="entry name" value="MITOCHONDRIAL RIBOSOMAL PROTEIN S5"/>
    <property type="match status" value="1"/>
</dbReference>
<dbReference type="Pfam" id="PF03719">
    <property type="entry name" value="Ribosomal_S5_C"/>
    <property type="match status" value="1"/>
</dbReference>
<dbReference type="PANTHER" id="PTHR48277:SF1">
    <property type="entry name" value="MITOCHONDRIAL RIBOSOMAL PROTEIN S5"/>
    <property type="match status" value="1"/>
</dbReference>
<dbReference type="InterPro" id="IPR005712">
    <property type="entry name" value="Ribosomal_uS5_bac-type"/>
</dbReference>
<dbReference type="NCBIfam" id="TIGR01021">
    <property type="entry name" value="rpsE_bact"/>
    <property type="match status" value="1"/>
</dbReference>
<organism evidence="11 12">
    <name type="scientific">Pelagivirga sediminicola</name>
    <dbReference type="NCBI Taxonomy" id="2170575"/>
    <lineage>
        <taxon>Bacteria</taxon>
        <taxon>Pseudomonadati</taxon>
        <taxon>Pseudomonadota</taxon>
        <taxon>Alphaproteobacteria</taxon>
        <taxon>Rhodobacterales</taxon>
        <taxon>Paracoccaceae</taxon>
        <taxon>Pelagivirga</taxon>
    </lineage>
</organism>
<dbReference type="AlphaFoldDB" id="A0A2T7G9Z4"/>